<dbReference type="EC" id="1.20.4.1" evidence="3"/>
<dbReference type="Proteomes" id="UP000019593">
    <property type="component" value="Chromosome"/>
</dbReference>
<sequence>MDLTLWHNPRCSKSREAGKLLADRGVAHAIRLYLKEPPSAEEVMGLANRIGRPVSEIVRTKEKAYRALGLAAADDAALAMAISETPVLLERPILDDGRRAVIGRPPEDILTLN</sequence>
<dbReference type="PANTHER" id="PTHR30041:SF4">
    <property type="entry name" value="ARSENATE REDUCTASE"/>
    <property type="match status" value="1"/>
</dbReference>
<keyword evidence="4" id="KW-1185">Reference proteome</keyword>
<evidence type="ECO:0000256" key="2">
    <source>
        <dbReference type="PROSITE-ProRule" id="PRU01282"/>
    </source>
</evidence>
<dbReference type="STRING" id="1294273.roselon_03614"/>
<dbReference type="SUPFAM" id="SSF52833">
    <property type="entry name" value="Thioredoxin-like"/>
    <property type="match status" value="1"/>
</dbReference>
<keyword evidence="3" id="KW-0560">Oxidoreductase</keyword>
<dbReference type="RefSeq" id="WP_025313459.1">
    <property type="nucleotide sequence ID" value="NZ_CP004372.1"/>
</dbReference>
<comment type="similarity">
    <text evidence="1 2">Belongs to the ArsC family.</text>
</comment>
<dbReference type="AlphaFoldDB" id="W8RWY1"/>
<proteinExistence type="inferred from homology"/>
<evidence type="ECO:0000313" key="3">
    <source>
        <dbReference type="EMBL" id="AHM05858.1"/>
    </source>
</evidence>
<name>W8RWY1_9RHOB</name>
<dbReference type="EMBL" id="CP004372">
    <property type="protein sequence ID" value="AHM05858.1"/>
    <property type="molecule type" value="Genomic_DNA"/>
</dbReference>
<protein>
    <submittedName>
        <fullName evidence="3">Arsenate reductase</fullName>
        <ecNumber evidence="3">1.20.4.1</ecNumber>
    </submittedName>
</protein>
<gene>
    <name evidence="3" type="ORF">roselon_03614</name>
</gene>
<dbReference type="eggNOG" id="COG1393">
    <property type="taxonomic scope" value="Bacteria"/>
</dbReference>
<dbReference type="InterPro" id="IPR036249">
    <property type="entry name" value="Thioredoxin-like_sf"/>
</dbReference>
<dbReference type="HOGENOM" id="CLU_116644_0_1_5"/>
<evidence type="ECO:0000313" key="4">
    <source>
        <dbReference type="Proteomes" id="UP000019593"/>
    </source>
</evidence>
<dbReference type="PANTHER" id="PTHR30041">
    <property type="entry name" value="ARSENATE REDUCTASE"/>
    <property type="match status" value="1"/>
</dbReference>
<dbReference type="OrthoDB" id="9790554at2"/>
<dbReference type="Pfam" id="PF03960">
    <property type="entry name" value="ArsC"/>
    <property type="match status" value="1"/>
</dbReference>
<dbReference type="GO" id="GO:0008794">
    <property type="term" value="F:arsenate reductase (glutaredoxin) activity"/>
    <property type="evidence" value="ECO:0007669"/>
    <property type="project" value="UniProtKB-EC"/>
</dbReference>
<dbReference type="PROSITE" id="PS51353">
    <property type="entry name" value="ARSC"/>
    <property type="match status" value="1"/>
</dbReference>
<organism evidence="3 4">
    <name type="scientific">Roseicyclus elongatus DSM 19469</name>
    <dbReference type="NCBI Taxonomy" id="1294273"/>
    <lineage>
        <taxon>Bacteria</taxon>
        <taxon>Pseudomonadati</taxon>
        <taxon>Pseudomonadota</taxon>
        <taxon>Alphaproteobacteria</taxon>
        <taxon>Rhodobacterales</taxon>
        <taxon>Roseobacteraceae</taxon>
        <taxon>Roseicyclus</taxon>
    </lineage>
</organism>
<dbReference type="KEGG" id="red:roselon_03614"/>
<dbReference type="InterPro" id="IPR006660">
    <property type="entry name" value="Arsenate_reductase-like"/>
</dbReference>
<evidence type="ECO:0000256" key="1">
    <source>
        <dbReference type="ARBA" id="ARBA00007198"/>
    </source>
</evidence>
<reference evidence="3 4" key="1">
    <citation type="submission" date="2013-03" db="EMBL/GenBank/DDBJ databases">
        <authorList>
            <person name="Fiebig A."/>
            <person name="Goeker M."/>
            <person name="Klenk H.-P.P."/>
        </authorList>
    </citation>
    <scope>NUCLEOTIDE SEQUENCE [LARGE SCALE GENOMIC DNA]</scope>
    <source>
        <strain evidence="4">DSM 19469</strain>
    </source>
</reference>
<accession>W8RWY1</accession>
<dbReference type="Gene3D" id="3.40.30.10">
    <property type="entry name" value="Glutaredoxin"/>
    <property type="match status" value="1"/>
</dbReference>